<evidence type="ECO:0000313" key="2">
    <source>
        <dbReference type="Proteomes" id="UP001144096"/>
    </source>
</evidence>
<evidence type="ECO:0000313" key="1">
    <source>
        <dbReference type="EMBL" id="MCR6490856.1"/>
    </source>
</evidence>
<reference evidence="1" key="1">
    <citation type="submission" date="2022-06" db="EMBL/GenBank/DDBJ databases">
        <title>Amycolatopsis iheyaensis sp. nov., a new species of the genus Amycolatopsis isolated from soil in Iheya island, Japan.</title>
        <authorList>
            <person name="Ngamcharungchit C."/>
            <person name="Kanto H."/>
            <person name="Take A."/>
            <person name="Intra B."/>
            <person name="Matsumoto A."/>
            <person name="Panbangred W."/>
            <person name="Inahashi Y."/>
        </authorList>
    </citation>
    <scope>NUCLEOTIDE SEQUENCE</scope>
    <source>
        <strain evidence="1">OK19-0408</strain>
    </source>
</reference>
<sequence length="156" mass="16892">MSAAKTARSKCSARAGLFPVRNATSSTNAAPEFRGARFQTAAEFQYARFGAYATFEDACFDDAAEFSWAEFGKAAWFAGATFERARFHSTRFAGPADFGAASFAVPPLFDLARARLDDGTDRRTWPDGYVLSSPVTEQDGQLADASGVWGYVGPER</sequence>
<name>A0A9X2SRN7_9PSEU</name>
<dbReference type="Proteomes" id="UP001144096">
    <property type="component" value="Unassembled WGS sequence"/>
</dbReference>
<protein>
    <submittedName>
        <fullName evidence="1">Pentapeptide repeat-containing protein</fullName>
    </submittedName>
</protein>
<dbReference type="EMBL" id="JAMXQV010000063">
    <property type="protein sequence ID" value="MCR6490856.1"/>
    <property type="molecule type" value="Genomic_DNA"/>
</dbReference>
<dbReference type="Gene3D" id="2.160.20.80">
    <property type="entry name" value="E3 ubiquitin-protein ligase SopA"/>
    <property type="match status" value="1"/>
</dbReference>
<dbReference type="AlphaFoldDB" id="A0A9X2SRN7"/>
<keyword evidence="2" id="KW-1185">Reference proteome</keyword>
<accession>A0A9X2SRN7</accession>
<comment type="caution">
    <text evidence="1">The sequence shown here is derived from an EMBL/GenBank/DDBJ whole genome shotgun (WGS) entry which is preliminary data.</text>
</comment>
<proteinExistence type="predicted"/>
<dbReference type="RefSeq" id="WP_257927435.1">
    <property type="nucleotide sequence ID" value="NZ_JAMXQV010000063.1"/>
</dbReference>
<dbReference type="Pfam" id="PF13576">
    <property type="entry name" value="Pentapeptide_3"/>
    <property type="match status" value="1"/>
</dbReference>
<gene>
    <name evidence="1" type="ORF">M8542_49580</name>
</gene>
<organism evidence="1 2">
    <name type="scientific">Amycolatopsis iheyensis</name>
    <dbReference type="NCBI Taxonomy" id="2945988"/>
    <lineage>
        <taxon>Bacteria</taxon>
        <taxon>Bacillati</taxon>
        <taxon>Actinomycetota</taxon>
        <taxon>Actinomycetes</taxon>
        <taxon>Pseudonocardiales</taxon>
        <taxon>Pseudonocardiaceae</taxon>
        <taxon>Amycolatopsis</taxon>
    </lineage>
</organism>
<dbReference type="InterPro" id="IPR001646">
    <property type="entry name" value="5peptide_repeat"/>
</dbReference>